<dbReference type="CDD" id="cd00293">
    <property type="entry name" value="USP-like"/>
    <property type="match status" value="1"/>
</dbReference>
<proteinExistence type="inferred from homology"/>
<dbReference type="AlphaFoldDB" id="A0A1I4ZYT8"/>
<dbReference type="PANTHER" id="PTHR46268">
    <property type="entry name" value="STRESS RESPONSE PROTEIN NHAX"/>
    <property type="match status" value="1"/>
</dbReference>
<organism evidence="3 4">
    <name type="scientific">Mycetocola miduiensis</name>
    <dbReference type="NCBI Taxonomy" id="995034"/>
    <lineage>
        <taxon>Bacteria</taxon>
        <taxon>Bacillati</taxon>
        <taxon>Actinomycetota</taxon>
        <taxon>Actinomycetes</taxon>
        <taxon>Micrococcales</taxon>
        <taxon>Microbacteriaceae</taxon>
        <taxon>Mycetocola</taxon>
    </lineage>
</organism>
<feature type="domain" description="UspA" evidence="2">
    <location>
        <begin position="148"/>
        <end position="282"/>
    </location>
</feature>
<dbReference type="InterPro" id="IPR014729">
    <property type="entry name" value="Rossmann-like_a/b/a_fold"/>
</dbReference>
<keyword evidence="4" id="KW-1185">Reference proteome</keyword>
<dbReference type="RefSeq" id="WP_090709647.1">
    <property type="nucleotide sequence ID" value="NZ_FOVM01000002.1"/>
</dbReference>
<reference evidence="4" key="1">
    <citation type="submission" date="2016-10" db="EMBL/GenBank/DDBJ databases">
        <authorList>
            <person name="Varghese N."/>
            <person name="Submissions S."/>
        </authorList>
    </citation>
    <scope>NUCLEOTIDE SEQUENCE [LARGE SCALE GENOMIC DNA]</scope>
    <source>
        <strain evidence="4">CGMCC 1.11101</strain>
    </source>
</reference>
<dbReference type="Gene3D" id="3.40.50.620">
    <property type="entry name" value="HUPs"/>
    <property type="match status" value="2"/>
</dbReference>
<comment type="similarity">
    <text evidence="1">Belongs to the universal stress protein A family.</text>
</comment>
<dbReference type="SUPFAM" id="SSF52402">
    <property type="entry name" value="Adenine nucleotide alpha hydrolases-like"/>
    <property type="match status" value="2"/>
</dbReference>
<dbReference type="InterPro" id="IPR006016">
    <property type="entry name" value="UspA"/>
</dbReference>
<dbReference type="Pfam" id="PF00582">
    <property type="entry name" value="Usp"/>
    <property type="match status" value="2"/>
</dbReference>
<evidence type="ECO:0000256" key="1">
    <source>
        <dbReference type="ARBA" id="ARBA00008791"/>
    </source>
</evidence>
<dbReference type="InterPro" id="IPR006015">
    <property type="entry name" value="Universal_stress_UspA"/>
</dbReference>
<dbReference type="EMBL" id="FOVM01000002">
    <property type="protein sequence ID" value="SFN55273.1"/>
    <property type="molecule type" value="Genomic_DNA"/>
</dbReference>
<accession>A0A1I4ZYT8</accession>
<sequence>MSEETVVGWEGSAPAQRALEWALTRAEARGESVLIARVVAERDPATGHTVRESTIDAAESALEQERRSAQSRHPRLRVESRLLFGDPVEELRSLSDEDTLLVVGTHSAREAEVGAPWSISAGLAATSFGPVAIIPDDPLSVDRSRLGIVAGVDGSAVSLVAAQYAASEAVRRGETLTTVHAWQIPPMWAQSDLDDDSLHALEEVHRGILDTATESVQREFPTLTIEKAVVKLPAMKALHDAAAQSRLLVLGNHGLKAAPRLALGPVSHSLVRQVEVPTVVVRETVHAP</sequence>
<dbReference type="Proteomes" id="UP000198867">
    <property type="component" value="Unassembled WGS sequence"/>
</dbReference>
<dbReference type="PRINTS" id="PR01438">
    <property type="entry name" value="UNVRSLSTRESS"/>
</dbReference>
<feature type="domain" description="UspA" evidence="2">
    <location>
        <begin position="5"/>
        <end position="134"/>
    </location>
</feature>
<protein>
    <submittedName>
        <fullName evidence="3">Nucleotide-binding universal stress protein, UspA family</fullName>
    </submittedName>
</protein>
<dbReference type="PANTHER" id="PTHR46268:SF6">
    <property type="entry name" value="UNIVERSAL STRESS PROTEIN UP12"/>
    <property type="match status" value="1"/>
</dbReference>
<evidence type="ECO:0000313" key="3">
    <source>
        <dbReference type="EMBL" id="SFN55273.1"/>
    </source>
</evidence>
<dbReference type="OrthoDB" id="9772177at2"/>
<evidence type="ECO:0000313" key="4">
    <source>
        <dbReference type="Proteomes" id="UP000198867"/>
    </source>
</evidence>
<gene>
    <name evidence="3" type="ORF">SAMN05216219_1189</name>
</gene>
<dbReference type="STRING" id="995034.SAMN05216219_1189"/>
<evidence type="ECO:0000259" key="2">
    <source>
        <dbReference type="Pfam" id="PF00582"/>
    </source>
</evidence>
<name>A0A1I4ZYT8_9MICO</name>